<organism evidence="2 3">
    <name type="scientific">Candidatus Methanoperedens nitratireducens</name>
    <dbReference type="NCBI Taxonomy" id="1392998"/>
    <lineage>
        <taxon>Archaea</taxon>
        <taxon>Methanobacteriati</taxon>
        <taxon>Methanobacteriota</taxon>
        <taxon>Stenosarchaea group</taxon>
        <taxon>Methanomicrobia</taxon>
        <taxon>Methanosarcinales</taxon>
        <taxon>ANME-2 cluster</taxon>
        <taxon>Candidatus Methanoperedentaceae</taxon>
        <taxon>Candidatus Methanoperedens</taxon>
    </lineage>
</organism>
<name>A0A284VRM2_9EURY</name>
<feature type="domain" description="4Fe-4S ferredoxin-type" evidence="1">
    <location>
        <begin position="163"/>
        <end position="194"/>
    </location>
</feature>
<dbReference type="OrthoDB" id="23833at2157"/>
<feature type="domain" description="4Fe-4S ferredoxin-type" evidence="1">
    <location>
        <begin position="128"/>
        <end position="160"/>
    </location>
</feature>
<dbReference type="EMBL" id="FZMP01000202">
    <property type="protein sequence ID" value="SNQ61931.1"/>
    <property type="molecule type" value="Genomic_DNA"/>
</dbReference>
<sequence length="437" mass="48890">MTDAKNRETGLIICQCNGNSYVKDFDLDQVVTYVQDNLDVSFIGMHPSLCSRKIGINYLSRLLDRDIEKLAVLACHPKAQRWLFEEILQKKNLNGNFIPISFHGATTRDVISQLEMVFPRKSEKINEWFPVINYERCLGLKACGACYDYCIYGVFGIKENDNDCVIVKNPYKCKDKCPACARLCPVRAIIFPKSSDGWIAGKEIQNAEKTGQNAREIMPEQGSAPQVADAAKNAGTISFDKDIPDELTRMLIREKAPDAAGRLGEADVEIFAEEFLNQLGIKEDYRRFTVVELKNESLKQKFTETPYERRVIIIPHCLRDQVHCKGKYEDVGGGVKLVCAECGSKECNIFPLKKASEKLGYTVFVAEGSTVVLKLLTEKKRGIAFLGIGCLDSLYKSIPKLDAFGISARGVPLLKSGCKNTVVELDRALESIFLEPK</sequence>
<dbReference type="AlphaFoldDB" id="A0A284VRM2"/>
<dbReference type="Proteomes" id="UP000218615">
    <property type="component" value="Unassembled WGS sequence"/>
</dbReference>
<dbReference type="PANTHER" id="PTHR43801">
    <property type="entry name" value="NUCLEOTIDE-BINDING PROTEIN-RELATED"/>
    <property type="match status" value="1"/>
</dbReference>
<evidence type="ECO:0000259" key="1">
    <source>
        <dbReference type="PROSITE" id="PS51379"/>
    </source>
</evidence>
<dbReference type="SUPFAM" id="SSF54862">
    <property type="entry name" value="4Fe-4S ferredoxins"/>
    <property type="match status" value="1"/>
</dbReference>
<accession>A0A284VRM2</accession>
<dbReference type="Gene3D" id="3.30.70.20">
    <property type="match status" value="1"/>
</dbReference>
<evidence type="ECO:0000313" key="3">
    <source>
        <dbReference type="Proteomes" id="UP000218615"/>
    </source>
</evidence>
<dbReference type="RefSeq" id="WP_096206558.1">
    <property type="nucleotide sequence ID" value="NZ_FZMP01000202.1"/>
</dbReference>
<reference evidence="3" key="1">
    <citation type="submission" date="2017-06" db="EMBL/GenBank/DDBJ databases">
        <authorList>
            <person name="Cremers G."/>
        </authorList>
    </citation>
    <scope>NUCLEOTIDE SEQUENCE [LARGE SCALE GENOMIC DNA]</scope>
</reference>
<dbReference type="InterPro" id="IPR002829">
    <property type="entry name" value="DUF116"/>
</dbReference>
<dbReference type="InterPro" id="IPR017896">
    <property type="entry name" value="4Fe4S_Fe-S-bd"/>
</dbReference>
<dbReference type="PROSITE" id="PS51379">
    <property type="entry name" value="4FE4S_FER_2"/>
    <property type="match status" value="2"/>
</dbReference>
<protein>
    <recommendedName>
        <fullName evidence="1">4Fe-4S ferredoxin-type domain-containing protein</fullName>
    </recommendedName>
</protein>
<dbReference type="PANTHER" id="PTHR43801:SF1">
    <property type="entry name" value="POLYPRENYL SYNTHETASE"/>
    <property type="match status" value="1"/>
</dbReference>
<proteinExistence type="predicted"/>
<keyword evidence="3" id="KW-1185">Reference proteome</keyword>
<dbReference type="Pfam" id="PF01976">
    <property type="entry name" value="DUF116"/>
    <property type="match status" value="1"/>
</dbReference>
<gene>
    <name evidence="2" type="ORF">MNV_550021</name>
</gene>
<evidence type="ECO:0000313" key="2">
    <source>
        <dbReference type="EMBL" id="SNQ61931.1"/>
    </source>
</evidence>